<protein>
    <submittedName>
        <fullName evidence="2">Uncharacterized protein</fullName>
    </submittedName>
</protein>
<name>D5UBN9_CELFN</name>
<gene>
    <name evidence="2" type="ordered locus">Cfla_1233</name>
</gene>
<dbReference type="Proteomes" id="UP000000849">
    <property type="component" value="Chromosome"/>
</dbReference>
<keyword evidence="3" id="KW-1185">Reference proteome</keyword>
<dbReference type="EMBL" id="CP001964">
    <property type="protein sequence ID" value="ADG74134.1"/>
    <property type="molecule type" value="Genomic_DNA"/>
</dbReference>
<dbReference type="KEGG" id="cfl:Cfla_1233"/>
<evidence type="ECO:0000313" key="2">
    <source>
        <dbReference type="EMBL" id="ADG74134.1"/>
    </source>
</evidence>
<evidence type="ECO:0000256" key="1">
    <source>
        <dbReference type="SAM" id="MobiDB-lite"/>
    </source>
</evidence>
<dbReference type="STRING" id="446466.Cfla_1233"/>
<dbReference type="HOGENOM" id="CLU_2715002_0_0_11"/>
<sequence>MPVDDAVARWVTKTCRAQGVPVKITDPAALRQIGFLLGARMGSPRAHGAPAPRTGVPAAPSQPPLGLHSLGV</sequence>
<accession>D5UBN9</accession>
<proteinExistence type="predicted"/>
<evidence type="ECO:0000313" key="3">
    <source>
        <dbReference type="Proteomes" id="UP000000849"/>
    </source>
</evidence>
<feature type="region of interest" description="Disordered" evidence="1">
    <location>
        <begin position="41"/>
        <end position="72"/>
    </location>
</feature>
<dbReference type="AlphaFoldDB" id="D5UBN9"/>
<reference evidence="2 3" key="1">
    <citation type="journal article" date="2010" name="Stand. Genomic Sci.">
        <title>Complete genome sequence of Cellulomonas flavigena type strain (134).</title>
        <authorList>
            <person name="Abt B."/>
            <person name="Foster B."/>
            <person name="Lapidus A."/>
            <person name="Clum A."/>
            <person name="Sun H."/>
            <person name="Pukall R."/>
            <person name="Lucas S."/>
            <person name="Glavina Del Rio T."/>
            <person name="Nolan M."/>
            <person name="Tice H."/>
            <person name="Cheng J.F."/>
            <person name="Pitluck S."/>
            <person name="Liolios K."/>
            <person name="Ivanova N."/>
            <person name="Mavromatis K."/>
            <person name="Ovchinnikova G."/>
            <person name="Pati A."/>
            <person name="Goodwin L."/>
            <person name="Chen A."/>
            <person name="Palaniappan K."/>
            <person name="Land M."/>
            <person name="Hauser L."/>
            <person name="Chang Y.J."/>
            <person name="Jeffries C.D."/>
            <person name="Rohde M."/>
            <person name="Goker M."/>
            <person name="Woyke T."/>
            <person name="Bristow J."/>
            <person name="Eisen J.A."/>
            <person name="Markowitz V."/>
            <person name="Hugenholtz P."/>
            <person name="Kyrpides N.C."/>
            <person name="Klenk H.P."/>
        </authorList>
    </citation>
    <scope>NUCLEOTIDE SEQUENCE [LARGE SCALE GENOMIC DNA]</scope>
    <source>
        <strain evidence="3">ATCC 482 / DSM 20109 / BCRC 11376 / JCM 18109 / NBRC 3775 / NCIMB 8073 / NRS 134</strain>
    </source>
</reference>
<organism evidence="2 3">
    <name type="scientific">Cellulomonas flavigena (strain ATCC 482 / DSM 20109 / BCRC 11376 / JCM 18109 / NBRC 3775 / NCIMB 8073 / NRS 134)</name>
    <dbReference type="NCBI Taxonomy" id="446466"/>
    <lineage>
        <taxon>Bacteria</taxon>
        <taxon>Bacillati</taxon>
        <taxon>Actinomycetota</taxon>
        <taxon>Actinomycetes</taxon>
        <taxon>Micrococcales</taxon>
        <taxon>Cellulomonadaceae</taxon>
        <taxon>Cellulomonas</taxon>
    </lineage>
</organism>